<dbReference type="GO" id="GO:0042575">
    <property type="term" value="C:DNA polymerase complex"/>
    <property type="evidence" value="ECO:0007669"/>
    <property type="project" value="UniProtKB-ARBA"/>
</dbReference>
<feature type="region of interest" description="Disordered" evidence="8">
    <location>
        <begin position="778"/>
        <end position="807"/>
    </location>
</feature>
<dbReference type="GO" id="GO:0016787">
    <property type="term" value="F:hydrolase activity"/>
    <property type="evidence" value="ECO:0007669"/>
    <property type="project" value="UniProtKB-KW"/>
</dbReference>
<dbReference type="InterPro" id="IPR041373">
    <property type="entry name" value="RT_RNaseH"/>
</dbReference>
<dbReference type="FunFam" id="3.10.20.370:FF:000001">
    <property type="entry name" value="Retrovirus-related Pol polyprotein from transposon 17.6-like protein"/>
    <property type="match status" value="1"/>
</dbReference>
<evidence type="ECO:0000256" key="1">
    <source>
        <dbReference type="ARBA" id="ARBA00012493"/>
    </source>
</evidence>
<accession>A0A146M1A3</accession>
<dbReference type="InterPro" id="IPR001584">
    <property type="entry name" value="Integrase_cat-core"/>
</dbReference>
<dbReference type="GO" id="GO:0015074">
    <property type="term" value="P:DNA integration"/>
    <property type="evidence" value="ECO:0007669"/>
    <property type="project" value="InterPro"/>
</dbReference>
<dbReference type="CDD" id="cd01647">
    <property type="entry name" value="RT_LTR"/>
    <property type="match status" value="1"/>
</dbReference>
<dbReference type="PROSITE" id="PS50878">
    <property type="entry name" value="RT_POL"/>
    <property type="match status" value="1"/>
</dbReference>
<name>A0A146M1A3_LYGHE</name>
<evidence type="ECO:0000313" key="12">
    <source>
        <dbReference type="EMBL" id="JAQ13035.1"/>
    </source>
</evidence>
<evidence type="ECO:0000256" key="3">
    <source>
        <dbReference type="ARBA" id="ARBA00022695"/>
    </source>
</evidence>
<keyword evidence="5" id="KW-0255">Endonuclease</keyword>
<evidence type="ECO:0000256" key="7">
    <source>
        <dbReference type="ARBA" id="ARBA00022918"/>
    </source>
</evidence>
<dbReference type="Pfam" id="PF17921">
    <property type="entry name" value="Integrase_H2C2"/>
    <property type="match status" value="1"/>
</dbReference>
<dbReference type="InterPro" id="IPR036397">
    <property type="entry name" value="RNaseH_sf"/>
</dbReference>
<reference evidence="12" key="1">
    <citation type="journal article" date="2016" name="Gigascience">
        <title>De novo construction of an expanded transcriptome assembly for the western tarnished plant bug, Lygus hesperus.</title>
        <authorList>
            <person name="Tassone E.E."/>
            <person name="Geib S.M."/>
            <person name="Hall B."/>
            <person name="Fabrick J.A."/>
            <person name="Brent C.S."/>
            <person name="Hull J.J."/>
        </authorList>
    </citation>
    <scope>NUCLEOTIDE SEQUENCE</scope>
</reference>
<dbReference type="FunFam" id="3.30.420.10:FF:000032">
    <property type="entry name" value="Retrovirus-related Pol polyprotein from transposon 297-like Protein"/>
    <property type="match status" value="1"/>
</dbReference>
<evidence type="ECO:0000259" key="9">
    <source>
        <dbReference type="PROSITE" id="PS50878"/>
    </source>
</evidence>
<feature type="region of interest" description="Disordered" evidence="8">
    <location>
        <begin position="859"/>
        <end position="923"/>
    </location>
</feature>
<gene>
    <name evidence="12" type="primary">TY3B-I_44</name>
    <name evidence="11" type="synonym">TY3B-I_54</name>
    <name evidence="11" type="ORF">g.91034</name>
    <name evidence="12" type="ORF">g.91042</name>
</gene>
<dbReference type="Gene3D" id="3.10.10.10">
    <property type="entry name" value="HIV Type 1 Reverse Transcriptase, subunit A, domain 1"/>
    <property type="match status" value="1"/>
</dbReference>
<dbReference type="GO" id="GO:0003676">
    <property type="term" value="F:nucleic acid binding"/>
    <property type="evidence" value="ECO:0007669"/>
    <property type="project" value="InterPro"/>
</dbReference>
<dbReference type="InterPro" id="IPR041588">
    <property type="entry name" value="Integrase_H2C2"/>
</dbReference>
<dbReference type="Gene3D" id="3.30.70.270">
    <property type="match status" value="2"/>
</dbReference>
<evidence type="ECO:0000256" key="6">
    <source>
        <dbReference type="ARBA" id="ARBA00022801"/>
    </source>
</evidence>
<dbReference type="PANTHER" id="PTHR37984">
    <property type="entry name" value="PROTEIN CBG26694"/>
    <property type="match status" value="1"/>
</dbReference>
<dbReference type="CDD" id="cd09274">
    <property type="entry name" value="RNase_HI_RT_Ty3"/>
    <property type="match status" value="1"/>
</dbReference>
<dbReference type="GO" id="GO:0003964">
    <property type="term" value="F:RNA-directed DNA polymerase activity"/>
    <property type="evidence" value="ECO:0007669"/>
    <property type="project" value="UniProtKB-KW"/>
</dbReference>
<dbReference type="SUPFAM" id="SSF53098">
    <property type="entry name" value="Ribonuclease H-like"/>
    <property type="match status" value="1"/>
</dbReference>
<dbReference type="Gene3D" id="3.30.420.10">
    <property type="entry name" value="Ribonuclease H-like superfamily/Ribonuclease H"/>
    <property type="match status" value="1"/>
</dbReference>
<keyword evidence="7" id="KW-0695">RNA-directed DNA polymerase</keyword>
<keyword evidence="6" id="KW-0378">Hydrolase</keyword>
<evidence type="ECO:0000256" key="5">
    <source>
        <dbReference type="ARBA" id="ARBA00022759"/>
    </source>
</evidence>
<feature type="compositionally biased region" description="Polar residues" evidence="8">
    <location>
        <begin position="781"/>
        <end position="792"/>
    </location>
</feature>
<dbReference type="SUPFAM" id="SSF56672">
    <property type="entry name" value="DNA/RNA polymerases"/>
    <property type="match status" value="1"/>
</dbReference>
<dbReference type="PANTHER" id="PTHR37984:SF5">
    <property type="entry name" value="PROTEIN NYNRIN-LIKE"/>
    <property type="match status" value="1"/>
</dbReference>
<evidence type="ECO:0000256" key="8">
    <source>
        <dbReference type="SAM" id="MobiDB-lite"/>
    </source>
</evidence>
<dbReference type="InterPro" id="IPR043502">
    <property type="entry name" value="DNA/RNA_pol_sf"/>
</dbReference>
<evidence type="ECO:0000256" key="2">
    <source>
        <dbReference type="ARBA" id="ARBA00022679"/>
    </source>
</evidence>
<dbReference type="PROSITE" id="PS50994">
    <property type="entry name" value="INTEGRASE"/>
    <property type="match status" value="1"/>
</dbReference>
<keyword evidence="3" id="KW-0548">Nucleotidyltransferase</keyword>
<dbReference type="EMBL" id="GDHC01011009">
    <property type="protein sequence ID" value="JAQ07620.1"/>
    <property type="molecule type" value="Transcribed_RNA"/>
</dbReference>
<organism evidence="12">
    <name type="scientific">Lygus hesperus</name>
    <name type="common">Western plant bug</name>
    <dbReference type="NCBI Taxonomy" id="30085"/>
    <lineage>
        <taxon>Eukaryota</taxon>
        <taxon>Metazoa</taxon>
        <taxon>Ecdysozoa</taxon>
        <taxon>Arthropoda</taxon>
        <taxon>Hexapoda</taxon>
        <taxon>Insecta</taxon>
        <taxon>Pterygota</taxon>
        <taxon>Neoptera</taxon>
        <taxon>Paraneoptera</taxon>
        <taxon>Hemiptera</taxon>
        <taxon>Heteroptera</taxon>
        <taxon>Panheteroptera</taxon>
        <taxon>Cimicomorpha</taxon>
        <taxon>Miridae</taxon>
        <taxon>Mirini</taxon>
        <taxon>Lygus</taxon>
    </lineage>
</organism>
<evidence type="ECO:0000313" key="11">
    <source>
        <dbReference type="EMBL" id="JAQ07620.1"/>
    </source>
</evidence>
<dbReference type="FunFam" id="3.30.70.270:FF:000020">
    <property type="entry name" value="Transposon Tf2-6 polyprotein-like Protein"/>
    <property type="match status" value="1"/>
</dbReference>
<dbReference type="FunFam" id="1.10.340.70:FF:000001">
    <property type="entry name" value="Retrovirus-related Pol polyprotein from transposon gypsy-like Protein"/>
    <property type="match status" value="1"/>
</dbReference>
<evidence type="ECO:0000259" key="10">
    <source>
        <dbReference type="PROSITE" id="PS50994"/>
    </source>
</evidence>
<feature type="domain" description="Integrase catalytic" evidence="10">
    <location>
        <begin position="492"/>
        <end position="653"/>
    </location>
</feature>
<dbReference type="InterPro" id="IPR000477">
    <property type="entry name" value="RT_dom"/>
</dbReference>
<dbReference type="EMBL" id="GDHC01005594">
    <property type="protein sequence ID" value="JAQ13035.1"/>
    <property type="molecule type" value="Transcribed_RNA"/>
</dbReference>
<evidence type="ECO:0000256" key="4">
    <source>
        <dbReference type="ARBA" id="ARBA00022722"/>
    </source>
</evidence>
<proteinExistence type="predicted"/>
<dbReference type="GO" id="GO:0004519">
    <property type="term" value="F:endonuclease activity"/>
    <property type="evidence" value="ECO:0007669"/>
    <property type="project" value="UniProtKB-KW"/>
</dbReference>
<dbReference type="Gene3D" id="3.10.20.370">
    <property type="match status" value="1"/>
</dbReference>
<dbReference type="Gene3D" id="1.10.340.70">
    <property type="match status" value="1"/>
</dbReference>
<keyword evidence="2" id="KW-0808">Transferase</keyword>
<dbReference type="Pfam" id="PF00078">
    <property type="entry name" value="RVT_1"/>
    <property type="match status" value="1"/>
</dbReference>
<dbReference type="Pfam" id="PF00665">
    <property type="entry name" value="rve"/>
    <property type="match status" value="1"/>
</dbReference>
<sequence length="923" mass="103890">MCVDYRRLNAITEPAFYPLPRIDEYLDKLGGSKLFTTLDLKSGYYQVTMAPEDAAKTAFVTDEGCYEYTRLPFGLQGAPATFQRLAMMLIKQLGSLHALAFLDDLILFHPDLPSHNRDLRQMLQVLRTAGLTLQLSKCYFAQSEVGYLGHIVSKEGIRPDDRKLRAVAEFGRPSNIKQLRSFLGLCSYYRRFVENFAKIAKPLNDLSKKEAEFVWSPQCEEAFQTLKTRLVTPPVLAYPDFSKPFILATDGSKEGLGCVLSQVIDGVEHPVAYASRRTSHAEERSYCATDLELAALVYGIDQFRHYLWGVEFTVITDHSALRYLNTHRDLNSRLTRWALKLSEFRFTIQHKAGAAHSNADALSRCYICFAAEAQHWPTLQVEEIKQHQDTDEDIKALHGSSDLFKTSSNGLLCKVTTAGWKIVLPAALRQRVLELHHDLPQSGHGGTQSTLTRIKQAYWWPGLRRDVANYVKSCHACAQRKHYGRKVAPLGELSEPSACFDQLSTDIVGPLPLTPRGHRYILSVLDQFSRHVEFYPLTCQSSEAVAQALLQHFGRYGAPKQLLSDQGADFTSELVRHFCQFFQVNRVCTTAYHPMSNGRVERVHRTMADILSHYVNAAQNNWDECLPLVQMVINSNIHTATKFSPYEVVYGRAMRLPAPADMDLGEDVEPYVNHVEQLRTTLEALWQKLAAAQRVAVSKQRAGYDKKATETTYRVGDRVYLYNPAVKRGRVRKFTKPWQGPYRVVGVPSPLNVVLQIRGKQKRVHVNRVKLATPRHPRLLRSQSSITRNASTAPAIESATASSPPLATPIRTTLEEAAEPEDLSPGPEHSLGHVSALQRFTTVPPITYIGDTSYWWEDAQPPAAQSTPSATPCPLQETVHKPSATTPSEETTPTRNPERRYNTRGRKANYRRLAGLEGSFETP</sequence>
<dbReference type="InterPro" id="IPR012337">
    <property type="entry name" value="RNaseH-like_sf"/>
</dbReference>
<dbReference type="EC" id="2.7.7.49" evidence="1"/>
<dbReference type="InterPro" id="IPR043128">
    <property type="entry name" value="Rev_trsase/Diguanyl_cyclase"/>
</dbReference>
<keyword evidence="4" id="KW-0540">Nuclease</keyword>
<protein>
    <recommendedName>
        <fullName evidence="1">RNA-directed DNA polymerase</fullName>
        <ecNumber evidence="1">2.7.7.49</ecNumber>
    </recommendedName>
</protein>
<dbReference type="AlphaFoldDB" id="A0A146M1A3"/>
<feature type="domain" description="Reverse transcriptase" evidence="9">
    <location>
        <begin position="1"/>
        <end position="152"/>
    </location>
</feature>
<dbReference type="InterPro" id="IPR050951">
    <property type="entry name" value="Retrovirus_Pol_polyprotein"/>
</dbReference>
<feature type="compositionally biased region" description="Low complexity" evidence="8">
    <location>
        <begin position="885"/>
        <end position="895"/>
    </location>
</feature>
<dbReference type="Pfam" id="PF17917">
    <property type="entry name" value="RT_RNaseH"/>
    <property type="match status" value="1"/>
</dbReference>
<feature type="compositionally biased region" description="Low complexity" evidence="8">
    <location>
        <begin position="859"/>
        <end position="872"/>
    </location>
</feature>